<dbReference type="EnsemblMetazoa" id="OVOC4124.1">
    <property type="protein sequence ID" value="OVOC4124.1"/>
    <property type="gene ID" value="WBGene00240933"/>
</dbReference>
<sequence length="975" mass="111206">MIMQDDNNPTDDVIRNIITRYECEENEFLQELEEMQGQVSNRTSLCDDVPVFGALCSLVGEISKLRRENKALRHQLSIAIEPKRSVVYRVSAILEGRSNIIPKIMGRRNLHQCEIRNGARERLSTPPHKESLTTSSYSTDISSDVSDPLRTTLTPTRQIPAPPIVLPEMSDSDAEHSIFTEVALPNYRNGNNEARGDRVPVRRSKVPSVSEQTSPSSASSRDHSENMASSRSSFFEIIGLKKKKEKSIESKKETITCKVILKKRKRKISESNSIHSNENNNTRNDKWSTSSMTSKNSVSIDENTYDESNDNKQSLLQPPKQYYIQRQQQKEKEIQKCPRGKNSATVGEESDDEHHGRSNSAPKSILCPGFNGTKPTSQRNRFLNRGTSVDNRAMLDENETMRNELIMIKNRNNRLIEQLREKSMEHSKLTTQMSILQKQIGILRNRCRLNEALEKLSINDRMITRATATIDNVEKKLKIFDDKLQAVKAEMMKNSQAIINQSFREQNAYQSCLEHIERLQRDNFSMLQDKGSDIGSHDQRIRQLLEIMPSYDALYSFTISIVRKLGQLRASYIEKNIYANRSDFEVMSAQSSLLLIHAQLERLKLQLYEATKRRPSRPASYHGEDLLQKTIEPQMNFLLPFKLHGSRIRKHRRSDSCIMESEVEKNEQSIENEFLRLFDYALCLSRISEFTGINNAHLERTGISNSSPYTRDDLQSTTVIPQQATPIQHREQLLGNSAHKIHISRRNRKTQPAGRPISLIEIEDRTLTAGNIPHFGDCIAKKIENSGKSSPLLNLHPLINYDHPRSIVSSLQDVRNNMIRSPSSTPIMSRRLNLNERSQTADHGSSDSFGNELARYDIPLSHSSGSSDYAVISAKQLYMEKRSMISKRSLSTNPSRLPYLRKNISHASSPPLLSDCDGRNACHLRRNPEIVGMTREKNTGPISKNFEKSRLPKIPSILTEKKKCTSWLSRIKATK</sequence>
<reference evidence="3" key="1">
    <citation type="submission" date="2013-10" db="EMBL/GenBank/DDBJ databases">
        <title>Genome sequencing of Onchocerca volvulus.</title>
        <authorList>
            <person name="Cotton J."/>
            <person name="Tsai J."/>
            <person name="Stanley E."/>
            <person name="Tracey A."/>
            <person name="Holroyd N."/>
            <person name="Lustigman S."/>
            <person name="Berriman M."/>
        </authorList>
    </citation>
    <scope>NUCLEOTIDE SEQUENCE</scope>
</reference>
<feature type="compositionally biased region" description="Low complexity" evidence="1">
    <location>
        <begin position="317"/>
        <end position="327"/>
    </location>
</feature>
<feature type="compositionally biased region" description="Basic and acidic residues" evidence="1">
    <location>
        <begin position="118"/>
        <end position="131"/>
    </location>
</feature>
<dbReference type="EMBL" id="CMVM020000127">
    <property type="status" value="NOT_ANNOTATED_CDS"/>
    <property type="molecule type" value="Genomic_DNA"/>
</dbReference>
<evidence type="ECO:0000256" key="1">
    <source>
        <dbReference type="SAM" id="MobiDB-lite"/>
    </source>
</evidence>
<feature type="compositionally biased region" description="Low complexity" evidence="1">
    <location>
        <begin position="270"/>
        <end position="281"/>
    </location>
</feature>
<name>A0A8R1TSS4_ONCVO</name>
<feature type="region of interest" description="Disordered" evidence="1">
    <location>
        <begin position="187"/>
        <end position="230"/>
    </location>
</feature>
<reference evidence="2" key="2">
    <citation type="submission" date="2022-06" db="UniProtKB">
        <authorList>
            <consortium name="EnsemblMetazoa"/>
        </authorList>
    </citation>
    <scope>IDENTIFICATION</scope>
</reference>
<feature type="region of interest" description="Disordered" evidence="1">
    <location>
        <begin position="266"/>
        <end position="380"/>
    </location>
</feature>
<dbReference type="Proteomes" id="UP000024404">
    <property type="component" value="Unassembled WGS sequence"/>
</dbReference>
<evidence type="ECO:0000313" key="3">
    <source>
        <dbReference type="Proteomes" id="UP000024404"/>
    </source>
</evidence>
<protein>
    <submittedName>
        <fullName evidence="2">Uncharacterized protein</fullName>
    </submittedName>
</protein>
<feature type="region of interest" description="Disordered" evidence="1">
    <location>
        <begin position="118"/>
        <end position="169"/>
    </location>
</feature>
<feature type="compositionally biased region" description="Low complexity" evidence="1">
    <location>
        <begin position="288"/>
        <end position="299"/>
    </location>
</feature>
<keyword evidence="3" id="KW-1185">Reference proteome</keyword>
<dbReference type="OMA" id="NRCRLNE"/>
<evidence type="ECO:0000313" key="2">
    <source>
        <dbReference type="EnsemblMetazoa" id="OVOC4124.1"/>
    </source>
</evidence>
<dbReference type="AlphaFoldDB" id="A0A8R1TSS4"/>
<organism evidence="2 3">
    <name type="scientific">Onchocerca volvulus</name>
    <dbReference type="NCBI Taxonomy" id="6282"/>
    <lineage>
        <taxon>Eukaryota</taxon>
        <taxon>Metazoa</taxon>
        <taxon>Ecdysozoa</taxon>
        <taxon>Nematoda</taxon>
        <taxon>Chromadorea</taxon>
        <taxon>Rhabditida</taxon>
        <taxon>Spirurina</taxon>
        <taxon>Spiruromorpha</taxon>
        <taxon>Filarioidea</taxon>
        <taxon>Onchocercidae</taxon>
        <taxon>Onchocerca</taxon>
    </lineage>
</organism>
<accession>A0A8R1TSS4</accession>
<feature type="compositionally biased region" description="Low complexity" evidence="1">
    <location>
        <begin position="132"/>
        <end position="146"/>
    </location>
</feature>
<proteinExistence type="predicted"/>